<organism evidence="8 9">
    <name type="scientific">Rugosimonospora acidiphila</name>
    <dbReference type="NCBI Taxonomy" id="556531"/>
    <lineage>
        <taxon>Bacteria</taxon>
        <taxon>Bacillati</taxon>
        <taxon>Actinomycetota</taxon>
        <taxon>Actinomycetes</taxon>
        <taxon>Micromonosporales</taxon>
        <taxon>Micromonosporaceae</taxon>
        <taxon>Rugosimonospora</taxon>
    </lineage>
</organism>
<dbReference type="InterPro" id="IPR018313">
    <property type="entry name" value="SBP_3_CS"/>
</dbReference>
<comment type="caution">
    <text evidence="8">The sequence shown here is derived from an EMBL/GenBank/DDBJ whole genome shotgun (WGS) entry which is preliminary data.</text>
</comment>
<evidence type="ECO:0000313" key="9">
    <source>
        <dbReference type="Proteomes" id="UP001501570"/>
    </source>
</evidence>
<keyword evidence="3 6" id="KW-0732">Signal</keyword>
<comment type="similarity">
    <text evidence="1 4">Belongs to the bacterial solute-binding protein 3 family.</text>
</comment>
<evidence type="ECO:0000256" key="4">
    <source>
        <dbReference type="RuleBase" id="RU003744"/>
    </source>
</evidence>
<evidence type="ECO:0000256" key="6">
    <source>
        <dbReference type="SAM" id="SignalP"/>
    </source>
</evidence>
<dbReference type="SUPFAM" id="SSF53850">
    <property type="entry name" value="Periplasmic binding protein-like II"/>
    <property type="match status" value="1"/>
</dbReference>
<dbReference type="InterPro" id="IPR051455">
    <property type="entry name" value="Bact_solute-bind_prot3"/>
</dbReference>
<dbReference type="PANTHER" id="PTHR30085:SF6">
    <property type="entry name" value="ABC TRANSPORTER GLUTAMINE-BINDING PROTEIN GLNH"/>
    <property type="match status" value="1"/>
</dbReference>
<dbReference type="Proteomes" id="UP001501570">
    <property type="component" value="Unassembled WGS sequence"/>
</dbReference>
<reference evidence="9" key="1">
    <citation type="journal article" date="2019" name="Int. J. Syst. Evol. Microbiol.">
        <title>The Global Catalogue of Microorganisms (GCM) 10K type strain sequencing project: providing services to taxonomists for standard genome sequencing and annotation.</title>
        <authorList>
            <consortium name="The Broad Institute Genomics Platform"/>
            <consortium name="The Broad Institute Genome Sequencing Center for Infectious Disease"/>
            <person name="Wu L."/>
            <person name="Ma J."/>
        </authorList>
    </citation>
    <scope>NUCLEOTIDE SEQUENCE [LARGE SCALE GENOMIC DNA]</scope>
    <source>
        <strain evidence="9">JCM 18304</strain>
    </source>
</reference>
<dbReference type="PANTHER" id="PTHR30085">
    <property type="entry name" value="AMINO ACID ABC TRANSPORTER PERMEASE"/>
    <property type="match status" value="1"/>
</dbReference>
<sequence>MKNRLLATAAAGLLLASLASCGSPDSTVRSTAPTFRAPIPAGVQDPASAAPGGTDSSDGSCDPRASLRPPATLPAPGQMPAGSTMADIVKHGHLTVGVDQNTYLFGYRDAVSGQIVGFDIDIAKRIAQAIFGDANPNHLQLVAITSAQRIPFVQQGQVDIVADSMTINCERLQQVEFSTDYFDAGQKILVTKGSPYHTIGDLGGKKVCAAAGTTSIVTIATEPSHPIPVSVSDWTDCLVMLQQGQVQAVSTDDNILAGLAKQDPNTEVVGPRFTDEPHGLAIKKSDTDFVRFVNGVLDRMRTDGTWAQLYDHWLGGPAPTPPASKYSD</sequence>
<evidence type="ECO:0000256" key="2">
    <source>
        <dbReference type="ARBA" id="ARBA00022448"/>
    </source>
</evidence>
<dbReference type="InterPro" id="IPR001638">
    <property type="entry name" value="Solute-binding_3/MltF_N"/>
</dbReference>
<dbReference type="PROSITE" id="PS01039">
    <property type="entry name" value="SBP_BACTERIAL_3"/>
    <property type="match status" value="1"/>
</dbReference>
<evidence type="ECO:0000259" key="7">
    <source>
        <dbReference type="SMART" id="SM00062"/>
    </source>
</evidence>
<dbReference type="PROSITE" id="PS51257">
    <property type="entry name" value="PROKAR_LIPOPROTEIN"/>
    <property type="match status" value="1"/>
</dbReference>
<evidence type="ECO:0000313" key="8">
    <source>
        <dbReference type="EMBL" id="GAA5201420.1"/>
    </source>
</evidence>
<name>A0ABP9SRJ7_9ACTN</name>
<feature type="domain" description="Solute-binding protein family 3/N-terminal" evidence="7">
    <location>
        <begin position="93"/>
        <end position="317"/>
    </location>
</feature>
<dbReference type="SMART" id="SM00062">
    <property type="entry name" value="PBPb"/>
    <property type="match status" value="1"/>
</dbReference>
<evidence type="ECO:0000256" key="1">
    <source>
        <dbReference type="ARBA" id="ARBA00010333"/>
    </source>
</evidence>
<dbReference type="Gene3D" id="3.40.190.10">
    <property type="entry name" value="Periplasmic binding protein-like II"/>
    <property type="match status" value="2"/>
</dbReference>
<dbReference type="EMBL" id="BAABJQ010000050">
    <property type="protein sequence ID" value="GAA5201420.1"/>
    <property type="molecule type" value="Genomic_DNA"/>
</dbReference>
<feature type="signal peptide" evidence="6">
    <location>
        <begin position="1"/>
        <end position="22"/>
    </location>
</feature>
<accession>A0ABP9SRJ7</accession>
<gene>
    <name evidence="8" type="ORF">GCM10023322_81340</name>
</gene>
<keyword evidence="2" id="KW-0813">Transport</keyword>
<feature type="region of interest" description="Disordered" evidence="5">
    <location>
        <begin position="27"/>
        <end position="82"/>
    </location>
</feature>
<dbReference type="Pfam" id="PF00497">
    <property type="entry name" value="SBP_bac_3"/>
    <property type="match status" value="1"/>
</dbReference>
<proteinExistence type="inferred from homology"/>
<dbReference type="CDD" id="cd13690">
    <property type="entry name" value="PBP2_GluB"/>
    <property type="match status" value="1"/>
</dbReference>
<protein>
    <submittedName>
        <fullName evidence="8">Glutamate ABC transporter substrate-binding protein</fullName>
    </submittedName>
</protein>
<evidence type="ECO:0000256" key="5">
    <source>
        <dbReference type="SAM" id="MobiDB-lite"/>
    </source>
</evidence>
<evidence type="ECO:0000256" key="3">
    <source>
        <dbReference type="ARBA" id="ARBA00022729"/>
    </source>
</evidence>
<dbReference type="RefSeq" id="WP_345639033.1">
    <property type="nucleotide sequence ID" value="NZ_BAABJQ010000050.1"/>
</dbReference>
<feature type="chain" id="PRO_5045825743" evidence="6">
    <location>
        <begin position="23"/>
        <end position="328"/>
    </location>
</feature>
<keyword evidence="9" id="KW-1185">Reference proteome</keyword>